<dbReference type="Proteomes" id="UP001321542">
    <property type="component" value="Chromosome"/>
</dbReference>
<keyword evidence="2" id="KW-0812">Transmembrane</keyword>
<evidence type="ECO:0000313" key="4">
    <source>
        <dbReference type="Proteomes" id="UP001321542"/>
    </source>
</evidence>
<keyword evidence="4" id="KW-1185">Reference proteome</keyword>
<dbReference type="EMBL" id="AP018448">
    <property type="protein sequence ID" value="BBC35428.1"/>
    <property type="molecule type" value="Genomic_DNA"/>
</dbReference>
<keyword evidence="1" id="KW-0175">Coiled coil</keyword>
<keyword evidence="2" id="KW-1133">Transmembrane helix</keyword>
<organism evidence="3 4">
    <name type="scientific">Streptomyces graminofaciens</name>
    <dbReference type="NCBI Taxonomy" id="68212"/>
    <lineage>
        <taxon>Bacteria</taxon>
        <taxon>Bacillati</taxon>
        <taxon>Actinomycetota</taxon>
        <taxon>Actinomycetes</taxon>
        <taxon>Kitasatosporales</taxon>
        <taxon>Streptomycetaceae</taxon>
        <taxon>Streptomyces</taxon>
    </lineage>
</organism>
<keyword evidence="2" id="KW-0472">Membrane</keyword>
<evidence type="ECO:0000256" key="2">
    <source>
        <dbReference type="SAM" id="Phobius"/>
    </source>
</evidence>
<dbReference type="NCBIfam" id="NF033632">
    <property type="entry name" value="SLATT_4"/>
    <property type="match status" value="1"/>
</dbReference>
<feature type="coiled-coil region" evidence="1">
    <location>
        <begin position="81"/>
        <end position="108"/>
    </location>
</feature>
<sequence>MIWRSTHRWLSVLAAAVGALAGVSAVADVIGVRLAGVGALLATVIGGATSLLAPDQHATQCTTSGNAYVEVRDGSQQMLCVDLARLEYEAARQRLEDLTAGLHAANQAAEPTSFLARWYARRALKSGIANDDVWAVRTLRE</sequence>
<gene>
    <name evidence="3" type="ORF">SGFS_067220</name>
</gene>
<protein>
    <submittedName>
        <fullName evidence="3">Uncharacterized protein</fullName>
    </submittedName>
</protein>
<reference evidence="3 4" key="1">
    <citation type="journal article" date="2010" name="ChemBioChem">
        <title>Cloning and characterization of the biosynthetic gene cluster of 16-membered macrolide antibiotic FD-891: involvement of a dual functional cytochrome P450 monooxygenase catalyzing epoxidation and hydroxylation.</title>
        <authorList>
            <person name="Kudo F."/>
            <person name="Motegi A."/>
            <person name="Mizoue K."/>
            <person name="Eguchi T."/>
        </authorList>
    </citation>
    <scope>NUCLEOTIDE SEQUENCE [LARGE SCALE GENOMIC DNA]</scope>
    <source>
        <strain evidence="3 4">A-8890</strain>
    </source>
</reference>
<evidence type="ECO:0000256" key="1">
    <source>
        <dbReference type="SAM" id="Coils"/>
    </source>
</evidence>
<accession>A0ABM9SCA0</accession>
<proteinExistence type="predicted"/>
<name>A0ABM9SCA0_9ACTN</name>
<reference evidence="3 4" key="2">
    <citation type="journal article" date="2023" name="ChemBioChem">
        <title>Acyltransferase Domain Exchange between Two Independent Type I Polyketide Synthases in the Same Producer Strain of Macrolide Antibiotics.</title>
        <authorList>
            <person name="Kudo F."/>
            <person name="Kishikawa K."/>
            <person name="Tsuboi K."/>
            <person name="Kido T."/>
            <person name="Usui T."/>
            <person name="Hashimoto J."/>
            <person name="Shin-Ya K."/>
            <person name="Miyanaga A."/>
            <person name="Eguchi T."/>
        </authorList>
    </citation>
    <scope>NUCLEOTIDE SEQUENCE [LARGE SCALE GENOMIC DNA]</scope>
    <source>
        <strain evidence="3 4">A-8890</strain>
    </source>
</reference>
<feature type="transmembrane region" description="Helical" evidence="2">
    <location>
        <begin position="35"/>
        <end position="53"/>
    </location>
</feature>
<evidence type="ECO:0000313" key="3">
    <source>
        <dbReference type="EMBL" id="BBC35428.1"/>
    </source>
</evidence>